<dbReference type="Proteomes" id="UP000198379">
    <property type="component" value="Unassembled WGS sequence"/>
</dbReference>
<accession>A0A239DMF4</accession>
<gene>
    <name evidence="1" type="ORF">SAMN06265376_111105</name>
</gene>
<evidence type="ECO:0000313" key="1">
    <source>
        <dbReference type="EMBL" id="SNS33815.1"/>
    </source>
</evidence>
<dbReference type="AlphaFoldDB" id="A0A239DMF4"/>
<name>A0A239DMF4_9FLAO</name>
<proteinExistence type="predicted"/>
<sequence>MDFLVLIISTGIILYAGSLFFKRKDVKVKTEIIDNNSDRITEVKKIVESEVIYDSNNEYSTDGLGEWSYASHSANREDHIPVESRPYLYK</sequence>
<reference evidence="1 2" key="1">
    <citation type="submission" date="2017-06" db="EMBL/GenBank/DDBJ databases">
        <authorList>
            <person name="Kim H.J."/>
            <person name="Triplett B.A."/>
        </authorList>
    </citation>
    <scope>NUCLEOTIDE SEQUENCE [LARGE SCALE GENOMIC DNA]</scope>
    <source>
        <strain evidence="1 2">DSM 25597</strain>
    </source>
</reference>
<dbReference type="EMBL" id="FZNY01000011">
    <property type="protein sequence ID" value="SNS33815.1"/>
    <property type="molecule type" value="Genomic_DNA"/>
</dbReference>
<protein>
    <submittedName>
        <fullName evidence="1">Uncharacterized protein</fullName>
    </submittedName>
</protein>
<dbReference type="RefSeq" id="WP_089373854.1">
    <property type="nucleotide sequence ID" value="NZ_BMEP01000008.1"/>
</dbReference>
<keyword evidence="2" id="KW-1185">Reference proteome</keyword>
<evidence type="ECO:0000313" key="2">
    <source>
        <dbReference type="Proteomes" id="UP000198379"/>
    </source>
</evidence>
<organism evidence="1 2">
    <name type="scientific">Dokdonia pacifica</name>
    <dbReference type="NCBI Taxonomy" id="1627892"/>
    <lineage>
        <taxon>Bacteria</taxon>
        <taxon>Pseudomonadati</taxon>
        <taxon>Bacteroidota</taxon>
        <taxon>Flavobacteriia</taxon>
        <taxon>Flavobacteriales</taxon>
        <taxon>Flavobacteriaceae</taxon>
        <taxon>Dokdonia</taxon>
    </lineage>
</organism>